<dbReference type="PANTHER" id="PTHR19879">
    <property type="entry name" value="TRANSCRIPTION INITIATION FACTOR TFIID"/>
    <property type="match status" value="1"/>
</dbReference>
<protein>
    <submittedName>
        <fullName evidence="2">WD40 repeat-like protein</fullName>
    </submittedName>
</protein>
<organism evidence="2 3">
    <name type="scientific">Polyporus arcularius HHB13444</name>
    <dbReference type="NCBI Taxonomy" id="1314778"/>
    <lineage>
        <taxon>Eukaryota</taxon>
        <taxon>Fungi</taxon>
        <taxon>Dikarya</taxon>
        <taxon>Basidiomycota</taxon>
        <taxon>Agaricomycotina</taxon>
        <taxon>Agaricomycetes</taxon>
        <taxon>Polyporales</taxon>
        <taxon>Polyporaceae</taxon>
        <taxon>Polyporus</taxon>
    </lineage>
</organism>
<dbReference type="InterPro" id="IPR015943">
    <property type="entry name" value="WD40/YVTN_repeat-like_dom_sf"/>
</dbReference>
<evidence type="ECO:0000313" key="2">
    <source>
        <dbReference type="EMBL" id="TFK85320.1"/>
    </source>
</evidence>
<accession>A0A5C3PAT3</accession>
<keyword evidence="1" id="KW-0853">WD repeat</keyword>
<dbReference type="InterPro" id="IPR036322">
    <property type="entry name" value="WD40_repeat_dom_sf"/>
</dbReference>
<keyword evidence="3" id="KW-1185">Reference proteome</keyword>
<feature type="non-terminal residue" evidence="2">
    <location>
        <position position="102"/>
    </location>
</feature>
<dbReference type="SUPFAM" id="SSF50978">
    <property type="entry name" value="WD40 repeat-like"/>
    <property type="match status" value="1"/>
</dbReference>
<proteinExistence type="predicted"/>
<dbReference type="SMART" id="SM00320">
    <property type="entry name" value="WD40"/>
    <property type="match status" value="2"/>
</dbReference>
<dbReference type="Gene3D" id="2.130.10.10">
    <property type="entry name" value="YVTN repeat-like/Quinoprotein amine dehydrogenase"/>
    <property type="match status" value="1"/>
</dbReference>
<dbReference type="STRING" id="1314778.A0A5C3PAT3"/>
<dbReference type="PANTHER" id="PTHR19879:SF9">
    <property type="entry name" value="TRANSCRIPTION INITIATION FACTOR TFIID SUBUNIT 5"/>
    <property type="match status" value="1"/>
</dbReference>
<dbReference type="AlphaFoldDB" id="A0A5C3PAT3"/>
<evidence type="ECO:0000313" key="3">
    <source>
        <dbReference type="Proteomes" id="UP000308197"/>
    </source>
</evidence>
<gene>
    <name evidence="2" type="ORF">K466DRAFT_471672</name>
</gene>
<dbReference type="EMBL" id="ML211260">
    <property type="protein sequence ID" value="TFK85320.1"/>
    <property type="molecule type" value="Genomic_DNA"/>
</dbReference>
<dbReference type="InterPro" id="IPR001680">
    <property type="entry name" value="WD40_rpt"/>
</dbReference>
<evidence type="ECO:0000256" key="1">
    <source>
        <dbReference type="PROSITE-ProRule" id="PRU00221"/>
    </source>
</evidence>
<dbReference type="InParanoid" id="A0A5C3PAT3"/>
<sequence length="102" mass="11077">SPSHPAIVSVWDTTTGGHVLSLEAHARHVSVVAISPDGEYVAIASSRPVTVRVWRARDGTCLGIFTEHSVEVSHIMFSRDGKTLCSASEDGYVCIRQMRDIV</sequence>
<dbReference type="PROSITE" id="PS50082">
    <property type="entry name" value="WD_REPEATS_2"/>
    <property type="match status" value="1"/>
</dbReference>
<feature type="repeat" description="WD" evidence="1">
    <location>
        <begin position="22"/>
        <end position="64"/>
    </location>
</feature>
<name>A0A5C3PAT3_9APHY</name>
<dbReference type="Pfam" id="PF00400">
    <property type="entry name" value="WD40"/>
    <property type="match status" value="2"/>
</dbReference>
<dbReference type="Proteomes" id="UP000308197">
    <property type="component" value="Unassembled WGS sequence"/>
</dbReference>
<feature type="non-terminal residue" evidence="2">
    <location>
        <position position="1"/>
    </location>
</feature>
<reference evidence="2 3" key="1">
    <citation type="journal article" date="2019" name="Nat. Ecol. Evol.">
        <title>Megaphylogeny resolves global patterns of mushroom evolution.</title>
        <authorList>
            <person name="Varga T."/>
            <person name="Krizsan K."/>
            <person name="Foldi C."/>
            <person name="Dima B."/>
            <person name="Sanchez-Garcia M."/>
            <person name="Sanchez-Ramirez S."/>
            <person name="Szollosi G.J."/>
            <person name="Szarkandi J.G."/>
            <person name="Papp V."/>
            <person name="Albert L."/>
            <person name="Andreopoulos W."/>
            <person name="Angelini C."/>
            <person name="Antonin V."/>
            <person name="Barry K.W."/>
            <person name="Bougher N.L."/>
            <person name="Buchanan P."/>
            <person name="Buyck B."/>
            <person name="Bense V."/>
            <person name="Catcheside P."/>
            <person name="Chovatia M."/>
            <person name="Cooper J."/>
            <person name="Damon W."/>
            <person name="Desjardin D."/>
            <person name="Finy P."/>
            <person name="Geml J."/>
            <person name="Haridas S."/>
            <person name="Hughes K."/>
            <person name="Justo A."/>
            <person name="Karasinski D."/>
            <person name="Kautmanova I."/>
            <person name="Kiss B."/>
            <person name="Kocsube S."/>
            <person name="Kotiranta H."/>
            <person name="LaButti K.M."/>
            <person name="Lechner B.E."/>
            <person name="Liimatainen K."/>
            <person name="Lipzen A."/>
            <person name="Lukacs Z."/>
            <person name="Mihaltcheva S."/>
            <person name="Morgado L.N."/>
            <person name="Niskanen T."/>
            <person name="Noordeloos M.E."/>
            <person name="Ohm R.A."/>
            <person name="Ortiz-Santana B."/>
            <person name="Ovrebo C."/>
            <person name="Racz N."/>
            <person name="Riley R."/>
            <person name="Savchenko A."/>
            <person name="Shiryaev A."/>
            <person name="Soop K."/>
            <person name="Spirin V."/>
            <person name="Szebenyi C."/>
            <person name="Tomsovsky M."/>
            <person name="Tulloss R.E."/>
            <person name="Uehling J."/>
            <person name="Grigoriev I.V."/>
            <person name="Vagvolgyi C."/>
            <person name="Papp T."/>
            <person name="Martin F.M."/>
            <person name="Miettinen O."/>
            <person name="Hibbett D.S."/>
            <person name="Nagy L.G."/>
        </authorList>
    </citation>
    <scope>NUCLEOTIDE SEQUENCE [LARGE SCALE GENOMIC DNA]</scope>
    <source>
        <strain evidence="2 3">HHB13444</strain>
    </source>
</reference>